<protein>
    <recommendedName>
        <fullName evidence="2">tRNA-specific adenosine deaminase</fullName>
    </recommendedName>
</protein>
<dbReference type="EMBL" id="UOFA01000077">
    <property type="protein sequence ID" value="VAW44101.1"/>
    <property type="molecule type" value="Genomic_DNA"/>
</dbReference>
<proteinExistence type="predicted"/>
<evidence type="ECO:0008006" key="2">
    <source>
        <dbReference type="Google" id="ProtNLM"/>
    </source>
</evidence>
<gene>
    <name evidence="1" type="ORF">MNBD_GAMMA02-1302</name>
</gene>
<sequence>MQLALQQAQLAADADEVPVGAVVV</sequence>
<dbReference type="GO" id="GO:0003824">
    <property type="term" value="F:catalytic activity"/>
    <property type="evidence" value="ECO:0007669"/>
    <property type="project" value="InterPro"/>
</dbReference>
<feature type="non-terminal residue" evidence="1">
    <location>
        <position position="24"/>
    </location>
</feature>
<dbReference type="SUPFAM" id="SSF53927">
    <property type="entry name" value="Cytidine deaminase-like"/>
    <property type="match status" value="1"/>
</dbReference>
<reference evidence="1" key="1">
    <citation type="submission" date="2018-06" db="EMBL/GenBank/DDBJ databases">
        <authorList>
            <person name="Zhirakovskaya E."/>
        </authorList>
    </citation>
    <scope>NUCLEOTIDE SEQUENCE</scope>
</reference>
<dbReference type="Gene3D" id="3.40.140.10">
    <property type="entry name" value="Cytidine Deaminase, domain 2"/>
    <property type="match status" value="1"/>
</dbReference>
<dbReference type="AlphaFoldDB" id="A0A3B0VMD2"/>
<evidence type="ECO:0000313" key="1">
    <source>
        <dbReference type="EMBL" id="VAW44101.1"/>
    </source>
</evidence>
<dbReference type="InterPro" id="IPR016193">
    <property type="entry name" value="Cytidine_deaminase-like"/>
</dbReference>
<organism evidence="1">
    <name type="scientific">hydrothermal vent metagenome</name>
    <dbReference type="NCBI Taxonomy" id="652676"/>
    <lineage>
        <taxon>unclassified sequences</taxon>
        <taxon>metagenomes</taxon>
        <taxon>ecological metagenomes</taxon>
    </lineage>
</organism>
<name>A0A3B0VMD2_9ZZZZ</name>
<accession>A0A3B0VMD2</accession>